<dbReference type="InterPro" id="IPR013766">
    <property type="entry name" value="Thioredoxin_domain"/>
</dbReference>
<dbReference type="InterPro" id="IPR013740">
    <property type="entry name" value="Redoxin"/>
</dbReference>
<dbReference type="GO" id="GO:0016853">
    <property type="term" value="F:isomerase activity"/>
    <property type="evidence" value="ECO:0007669"/>
    <property type="project" value="UniProtKB-KW"/>
</dbReference>
<dbReference type="PROSITE" id="PS00194">
    <property type="entry name" value="THIOREDOXIN_1"/>
    <property type="match status" value="1"/>
</dbReference>
<reference evidence="5" key="1">
    <citation type="submission" date="2016-10" db="EMBL/GenBank/DDBJ databases">
        <authorList>
            <person name="Varghese N."/>
            <person name="Submissions S."/>
        </authorList>
    </citation>
    <scope>NUCLEOTIDE SEQUENCE [LARGE SCALE GENOMIC DNA]</scope>
    <source>
        <strain evidence="5">IBRC-M 10760</strain>
    </source>
</reference>
<dbReference type="STRING" id="660518.SAMN05216218_1246"/>
<proteinExistence type="predicted"/>
<name>A0A1G7TAG1_9EURY</name>
<dbReference type="GO" id="GO:0016491">
    <property type="term" value="F:oxidoreductase activity"/>
    <property type="evidence" value="ECO:0007669"/>
    <property type="project" value="InterPro"/>
</dbReference>
<gene>
    <name evidence="4" type="ORF">SAMN05216218_1246</name>
</gene>
<evidence type="ECO:0000313" key="4">
    <source>
        <dbReference type="EMBL" id="SDG32004.1"/>
    </source>
</evidence>
<dbReference type="InterPro" id="IPR036249">
    <property type="entry name" value="Thioredoxin-like_sf"/>
</dbReference>
<organism evidence="4 5">
    <name type="scientific">Halorientalis regularis</name>
    <dbReference type="NCBI Taxonomy" id="660518"/>
    <lineage>
        <taxon>Archaea</taxon>
        <taxon>Methanobacteriati</taxon>
        <taxon>Methanobacteriota</taxon>
        <taxon>Stenosarchaea group</taxon>
        <taxon>Halobacteria</taxon>
        <taxon>Halobacteriales</taxon>
        <taxon>Haloarculaceae</taxon>
        <taxon>Halorientalis</taxon>
    </lineage>
</organism>
<dbReference type="OrthoDB" id="115386at2157"/>
<keyword evidence="5" id="KW-1185">Reference proteome</keyword>
<protein>
    <submittedName>
        <fullName evidence="4">Thiol-disulfide isomerase or thioredoxin</fullName>
    </submittedName>
</protein>
<dbReference type="InterPro" id="IPR017937">
    <property type="entry name" value="Thioredoxin_CS"/>
</dbReference>
<keyword evidence="4" id="KW-0413">Isomerase</keyword>
<dbReference type="Proteomes" id="UP000199076">
    <property type="component" value="Unassembled WGS sequence"/>
</dbReference>
<dbReference type="AlphaFoldDB" id="A0A1G7TAG1"/>
<feature type="domain" description="Thioredoxin" evidence="3">
    <location>
        <begin position="31"/>
        <end position="175"/>
    </location>
</feature>
<evidence type="ECO:0000256" key="2">
    <source>
        <dbReference type="ARBA" id="ARBA00022748"/>
    </source>
</evidence>
<evidence type="ECO:0000313" key="5">
    <source>
        <dbReference type="Proteomes" id="UP000199076"/>
    </source>
</evidence>
<dbReference type="InterPro" id="IPR050553">
    <property type="entry name" value="Thioredoxin_ResA/DsbE_sf"/>
</dbReference>
<accession>A0A1G7TAG1</accession>
<comment type="subcellular location">
    <subcellularLocation>
        <location evidence="1">Cell envelope</location>
    </subcellularLocation>
</comment>
<evidence type="ECO:0000259" key="3">
    <source>
        <dbReference type="PROSITE" id="PS51352"/>
    </source>
</evidence>
<dbReference type="CDD" id="cd02966">
    <property type="entry name" value="TlpA_like_family"/>
    <property type="match status" value="1"/>
</dbReference>
<sequence length="175" mass="18580">MNRRQAVATIAGLGLTGGSLWVAQNGLPGIQSRGEGQLPIRVETLDARGSTAGQALVPTPDTVTVVDLFATWCAPCDDQLEILNAIQPEYEEVSFISVTNERPSETLTRADIAEWWSRNNGAWTVGLDPGSELLAAFGAGGLPYIAITDENGTIEFGHSGLAGEKTLRDQLDSLV</sequence>
<dbReference type="RefSeq" id="WP_092695387.1">
    <property type="nucleotide sequence ID" value="NZ_FNBK01000024.1"/>
</dbReference>
<dbReference type="GO" id="GO:0017004">
    <property type="term" value="P:cytochrome complex assembly"/>
    <property type="evidence" value="ECO:0007669"/>
    <property type="project" value="UniProtKB-KW"/>
</dbReference>
<dbReference type="Pfam" id="PF08534">
    <property type="entry name" value="Redoxin"/>
    <property type="match status" value="1"/>
</dbReference>
<keyword evidence="2" id="KW-0201">Cytochrome c-type biogenesis</keyword>
<evidence type="ECO:0000256" key="1">
    <source>
        <dbReference type="ARBA" id="ARBA00004196"/>
    </source>
</evidence>
<dbReference type="PROSITE" id="PS51352">
    <property type="entry name" value="THIOREDOXIN_2"/>
    <property type="match status" value="1"/>
</dbReference>
<dbReference type="PANTHER" id="PTHR42852:SF13">
    <property type="entry name" value="PROTEIN DIPZ"/>
    <property type="match status" value="1"/>
</dbReference>
<dbReference type="Gene3D" id="3.40.30.10">
    <property type="entry name" value="Glutaredoxin"/>
    <property type="match status" value="1"/>
</dbReference>
<dbReference type="EMBL" id="FNBK01000024">
    <property type="protein sequence ID" value="SDG32004.1"/>
    <property type="molecule type" value="Genomic_DNA"/>
</dbReference>
<dbReference type="PANTHER" id="PTHR42852">
    <property type="entry name" value="THIOL:DISULFIDE INTERCHANGE PROTEIN DSBE"/>
    <property type="match status" value="1"/>
</dbReference>
<dbReference type="SUPFAM" id="SSF52833">
    <property type="entry name" value="Thioredoxin-like"/>
    <property type="match status" value="1"/>
</dbReference>